<reference evidence="2" key="1">
    <citation type="submission" date="2021-01" db="EMBL/GenBank/DDBJ databases">
        <authorList>
            <person name="Corre E."/>
            <person name="Pelletier E."/>
            <person name="Niang G."/>
            <person name="Scheremetjew M."/>
            <person name="Finn R."/>
            <person name="Kale V."/>
            <person name="Holt S."/>
            <person name="Cochrane G."/>
            <person name="Meng A."/>
            <person name="Brown T."/>
            <person name="Cohen L."/>
        </authorList>
    </citation>
    <scope>NUCLEOTIDE SEQUENCE</scope>
    <source>
        <strain evidence="2">CCMP1594</strain>
    </source>
</reference>
<proteinExistence type="predicted"/>
<sequence length="220" mass="22970">MHEGPWDYAPGTTERGIRNFGGWTSLGNTFCDLCHAAFAPSHHQGLACDSADAHQICAVVAVVLGHRGTTQDAGNRACPASQRSAMEAAPSARHQTRVGRPKESRHTHSSARPQEPGTTDCGLLGGSFAYGDSGFELETAAVAIVGLESETAKRPDAYPKDTAGTRRLGVCGVLRDPSPPPGEGWADGLWEAQDQIRSTTLRHLSAAPGKACVGAGGVSM</sequence>
<organism evidence="2">
    <name type="scientific">Eutreptiella gymnastica</name>
    <dbReference type="NCBI Taxonomy" id="73025"/>
    <lineage>
        <taxon>Eukaryota</taxon>
        <taxon>Discoba</taxon>
        <taxon>Euglenozoa</taxon>
        <taxon>Euglenida</taxon>
        <taxon>Spirocuta</taxon>
        <taxon>Euglenophyceae</taxon>
        <taxon>Eutreptiales</taxon>
        <taxon>Eutreptiaceae</taxon>
        <taxon>Eutreptiella</taxon>
    </lineage>
</organism>
<dbReference type="EMBL" id="HBJA01093871">
    <property type="protein sequence ID" value="CAE0821406.1"/>
    <property type="molecule type" value="Transcribed_RNA"/>
</dbReference>
<evidence type="ECO:0000313" key="2">
    <source>
        <dbReference type="EMBL" id="CAE0821406.1"/>
    </source>
</evidence>
<protein>
    <submittedName>
        <fullName evidence="2">Uncharacterized protein</fullName>
    </submittedName>
</protein>
<gene>
    <name evidence="2" type="ORF">EGYM00163_LOCUS32580</name>
</gene>
<name>A0A7S4G0L6_9EUGL</name>
<evidence type="ECO:0000256" key="1">
    <source>
        <dbReference type="SAM" id="MobiDB-lite"/>
    </source>
</evidence>
<dbReference type="AlphaFoldDB" id="A0A7S4G0L6"/>
<feature type="region of interest" description="Disordered" evidence="1">
    <location>
        <begin position="71"/>
        <end position="120"/>
    </location>
</feature>
<accession>A0A7S4G0L6</accession>